<keyword evidence="7 15" id="KW-0067">ATP-binding</keyword>
<keyword evidence="10" id="KW-0413">Isomerase</keyword>
<dbReference type="InterPro" id="IPR011335">
    <property type="entry name" value="Restrct_endonuc-II-like"/>
</dbReference>
<dbReference type="RefSeq" id="WP_150007388.1">
    <property type="nucleotide sequence ID" value="NZ_BKCN01000022.1"/>
</dbReference>
<dbReference type="InterPro" id="IPR000212">
    <property type="entry name" value="DNA_helicase_UvrD/REP"/>
</dbReference>
<evidence type="ECO:0000256" key="16">
    <source>
        <dbReference type="SAM" id="MobiDB-lite"/>
    </source>
</evidence>
<evidence type="ECO:0000259" key="17">
    <source>
        <dbReference type="PROSITE" id="PS51198"/>
    </source>
</evidence>
<dbReference type="InterPro" id="IPR038726">
    <property type="entry name" value="PDDEXK_AddAB-type"/>
</dbReference>
<comment type="caution">
    <text evidence="19">The sequence shown here is derived from an EMBL/GenBank/DDBJ whole genome shotgun (WGS) entry which is preliminary data.</text>
</comment>
<accession>A0A5A7NAF7</accession>
<evidence type="ECO:0000256" key="14">
    <source>
        <dbReference type="ARBA" id="ARBA00048988"/>
    </source>
</evidence>
<dbReference type="InterPro" id="IPR014151">
    <property type="entry name" value="DNA_helicase_AddA"/>
</dbReference>
<dbReference type="PROSITE" id="PS51198">
    <property type="entry name" value="UVRD_HELICASE_ATP_BIND"/>
    <property type="match status" value="1"/>
</dbReference>
<dbReference type="EMBL" id="BKCN01000022">
    <property type="protein sequence ID" value="GER05361.1"/>
    <property type="molecule type" value="Genomic_DNA"/>
</dbReference>
<dbReference type="NCBIfam" id="TIGR02784">
    <property type="entry name" value="addA_alphas"/>
    <property type="match status" value="1"/>
</dbReference>
<keyword evidence="8" id="KW-0238">DNA-binding</keyword>
<feature type="domain" description="UvrD-like helicase C-terminal" evidence="18">
    <location>
        <begin position="545"/>
        <end position="820"/>
    </location>
</feature>
<evidence type="ECO:0000256" key="5">
    <source>
        <dbReference type="ARBA" id="ARBA00022806"/>
    </source>
</evidence>
<evidence type="ECO:0000313" key="20">
    <source>
        <dbReference type="Proteomes" id="UP000324996"/>
    </source>
</evidence>
<dbReference type="GO" id="GO:0033202">
    <property type="term" value="C:DNA helicase complex"/>
    <property type="evidence" value="ECO:0007669"/>
    <property type="project" value="TreeGrafter"/>
</dbReference>
<keyword evidence="3" id="KW-0227">DNA damage</keyword>
<gene>
    <name evidence="19" type="ORF">JCM17846_30430</name>
</gene>
<keyword evidence="2 15" id="KW-0547">Nucleotide-binding</keyword>
<dbReference type="InterPro" id="IPR014016">
    <property type="entry name" value="UvrD-like_ATP-bd"/>
</dbReference>
<evidence type="ECO:0000256" key="8">
    <source>
        <dbReference type="ARBA" id="ARBA00023125"/>
    </source>
</evidence>
<dbReference type="SUPFAM" id="SSF52980">
    <property type="entry name" value="Restriction endonuclease-like"/>
    <property type="match status" value="1"/>
</dbReference>
<keyword evidence="5 15" id="KW-0347">Helicase</keyword>
<dbReference type="Pfam" id="PF13361">
    <property type="entry name" value="UvrD_C"/>
    <property type="match status" value="1"/>
</dbReference>
<sequence length="1175" mass="131051">MPPPRRSPSRPLLNTGEGLTAVQDAASNPRSSIWVMASAGTGKTHVLTARVLRLLLRGVRPEQILCLTFTKAAAAEMANRLRKTLGTWARLHDDQVLAAEINLKSGERADAAMLKRARQLFAHVLDLSEGLRIQTIHAFCQALLGRFPLEAGLSPHFDLIEDQGARDLLAKAREDVINHSRHLAKNDQKLADAISRIASEVNEEGFDALINTLIHERRILHDLLQAYGMEGLITAIRRRLGVHEGETAESLLSDALSDDALPLDDLRHFLSLLHEKGGVKDKQHIPALESIIATPASERAAHWDAYGLVFLTGKGEPRKTSVYPVKAVKTAWPEVVDFIANEAARLLAIDDRRKLIQVSQFAEAALRVGAAILSNYEAAKTREGVLDYNDLIAATEKLLKRDDIAPWILYKLDAEITHVLVDEAQDTNPEQWSVINALTDDFFSGQSAYEPKPVSDQPPLDRTLFAVGDLKQSIYGFQGADPRAFITARDRVHDKAEAAHKNFGQIDLDQSFRSVQAVLSLVDAVFDDPTLTEGISLEERAIRHQAHRAGHGGLVELWPIEPQSEKIVDDAWDVPDQQQPDDNVQARLAVRIARHIRALLDSGEQLSARGRAIRPGDILILMQTRSPFVDFLIKKLKQLHVPVAGSDRMTITDQIAVRDMLAAAHLALLPEDDLCLATVLKGPLIALDEAALFDLAHDRGQQSLWDRLREKAPDHPIFTPALKQIEAILARADLMPPYEFFARLAGPLGMRRALIGRMGAEVLDPLDELLRLARDYETNQPPSLQGFLQWIERGGAEIKRDPEQKGRNEVRIMTVHGAKGLQAPIVYLPDCNRLPPLYQSLLKLSPAAPSGRPDLPLLIWRGNSKSLEVGPLKQARDALTAITEQEYWRLLYVALTRAEDRLYACAWETRAQTAVQSWYERIKSGMERLKDVEHITNPEDERIILRFSGEQTCPPKAEEQALEPDGPIDRPAWLDQPPMAEPIPSRPLSPSRPTDEEPAALSPLEAGQSHRWQRGLLIHKLLELLPEIAPKDREAAARRFLAQPAYALDPKTIDQWWAEIAAILDAEDFSALFAPGSLAEVSLAGLVGDRAISGQIDRLAVSDQEVFIIDYKTNRPPPLRVEDTSPAYLRQMRAYRDALRRIYRDKPIRCALLWTDGPRLMDLPDDLLDRQKLTG</sequence>
<dbReference type="GO" id="GO:0005829">
    <property type="term" value="C:cytosol"/>
    <property type="evidence" value="ECO:0007669"/>
    <property type="project" value="TreeGrafter"/>
</dbReference>
<evidence type="ECO:0000256" key="13">
    <source>
        <dbReference type="ARBA" id="ARBA00034923"/>
    </source>
</evidence>
<evidence type="ECO:0000256" key="7">
    <source>
        <dbReference type="ARBA" id="ARBA00022840"/>
    </source>
</evidence>
<dbReference type="GO" id="GO:0004527">
    <property type="term" value="F:exonuclease activity"/>
    <property type="evidence" value="ECO:0007669"/>
    <property type="project" value="UniProtKB-KW"/>
</dbReference>
<dbReference type="AlphaFoldDB" id="A0A5A7NAF7"/>
<dbReference type="InterPro" id="IPR011604">
    <property type="entry name" value="PDDEXK-like_dom_sf"/>
</dbReference>
<evidence type="ECO:0000256" key="11">
    <source>
        <dbReference type="ARBA" id="ARBA00034617"/>
    </source>
</evidence>
<dbReference type="GO" id="GO:0043138">
    <property type="term" value="F:3'-5' DNA helicase activity"/>
    <property type="evidence" value="ECO:0007669"/>
    <property type="project" value="UniProtKB-EC"/>
</dbReference>
<comment type="catalytic activity">
    <reaction evidence="11">
        <text>Couples ATP hydrolysis with the unwinding of duplex DNA by translocating in the 3'-5' direction.</text>
        <dbReference type="EC" id="5.6.2.4"/>
    </reaction>
</comment>
<evidence type="ECO:0000259" key="18">
    <source>
        <dbReference type="PROSITE" id="PS51217"/>
    </source>
</evidence>
<reference evidence="19 20" key="1">
    <citation type="submission" date="2019-09" db="EMBL/GenBank/DDBJ databases">
        <title>NBRP : Genome information of microbial organism related human and environment.</title>
        <authorList>
            <person name="Hattori M."/>
            <person name="Oshima K."/>
            <person name="Inaba H."/>
            <person name="Suda W."/>
            <person name="Sakamoto M."/>
            <person name="Iino T."/>
            <person name="Kitahara M."/>
            <person name="Oshida Y."/>
            <person name="Iida T."/>
            <person name="Kudo T."/>
            <person name="Itoh T."/>
            <person name="Ohkuma M."/>
        </authorList>
    </citation>
    <scope>NUCLEOTIDE SEQUENCE [LARGE SCALE GENOMIC DNA]</scope>
    <source>
        <strain evidence="19 20">Q-1</strain>
    </source>
</reference>
<feature type="domain" description="UvrD-like helicase ATP-binding" evidence="17">
    <location>
        <begin position="16"/>
        <end position="515"/>
    </location>
</feature>
<dbReference type="EC" id="5.6.2.4" evidence="12"/>
<dbReference type="PANTHER" id="PTHR11070:SF2">
    <property type="entry name" value="ATP-DEPENDENT DNA HELICASE SRS2"/>
    <property type="match status" value="1"/>
</dbReference>
<dbReference type="InterPro" id="IPR014017">
    <property type="entry name" value="DNA_helicase_UvrD-like_C"/>
</dbReference>
<dbReference type="PROSITE" id="PS51217">
    <property type="entry name" value="UVRD_HELICASE_CTER"/>
    <property type="match status" value="1"/>
</dbReference>
<dbReference type="Pfam" id="PF00580">
    <property type="entry name" value="UvrD-helicase"/>
    <property type="match status" value="1"/>
</dbReference>
<dbReference type="PANTHER" id="PTHR11070">
    <property type="entry name" value="UVRD / RECB / PCRA DNA HELICASE FAMILY MEMBER"/>
    <property type="match status" value="1"/>
</dbReference>
<feature type="binding site" evidence="15">
    <location>
        <begin position="37"/>
        <end position="44"/>
    </location>
    <ligand>
        <name>ATP</name>
        <dbReference type="ChEBI" id="CHEBI:30616"/>
    </ligand>
</feature>
<proteinExistence type="predicted"/>
<feature type="region of interest" description="Disordered" evidence="16">
    <location>
        <begin position="954"/>
        <end position="1007"/>
    </location>
</feature>
<keyword evidence="1" id="KW-0540">Nuclease</keyword>
<dbReference type="Gene3D" id="3.90.320.10">
    <property type="match status" value="1"/>
</dbReference>
<keyword evidence="9" id="KW-0234">DNA repair</keyword>
<keyword evidence="20" id="KW-1185">Reference proteome</keyword>
<dbReference type="InterPro" id="IPR027417">
    <property type="entry name" value="P-loop_NTPase"/>
</dbReference>
<organism evidence="19 20">
    <name type="scientific">Iodidimonas nitroreducens</name>
    <dbReference type="NCBI Taxonomy" id="1236968"/>
    <lineage>
        <taxon>Bacteria</taxon>
        <taxon>Pseudomonadati</taxon>
        <taxon>Pseudomonadota</taxon>
        <taxon>Alphaproteobacteria</taxon>
        <taxon>Iodidimonadales</taxon>
        <taxon>Iodidimonadaceae</taxon>
        <taxon>Iodidimonas</taxon>
    </lineage>
</organism>
<dbReference type="SUPFAM" id="SSF52540">
    <property type="entry name" value="P-loop containing nucleoside triphosphate hydrolases"/>
    <property type="match status" value="1"/>
</dbReference>
<dbReference type="Proteomes" id="UP000324996">
    <property type="component" value="Unassembled WGS sequence"/>
</dbReference>
<dbReference type="Pfam" id="PF12705">
    <property type="entry name" value="PDDEXK_1"/>
    <property type="match status" value="1"/>
</dbReference>
<keyword evidence="6" id="KW-0269">Exonuclease</keyword>
<dbReference type="GO" id="GO:0005524">
    <property type="term" value="F:ATP binding"/>
    <property type="evidence" value="ECO:0007669"/>
    <property type="project" value="UniProtKB-UniRule"/>
</dbReference>
<evidence type="ECO:0000313" key="19">
    <source>
        <dbReference type="EMBL" id="GER05361.1"/>
    </source>
</evidence>
<evidence type="ECO:0000256" key="4">
    <source>
        <dbReference type="ARBA" id="ARBA00022801"/>
    </source>
</evidence>
<evidence type="ECO:0000256" key="3">
    <source>
        <dbReference type="ARBA" id="ARBA00022763"/>
    </source>
</evidence>
<dbReference type="Gene3D" id="3.40.50.300">
    <property type="entry name" value="P-loop containing nucleotide triphosphate hydrolases"/>
    <property type="match status" value="4"/>
</dbReference>
<evidence type="ECO:0000256" key="15">
    <source>
        <dbReference type="PROSITE-ProRule" id="PRU00560"/>
    </source>
</evidence>
<evidence type="ECO:0000256" key="10">
    <source>
        <dbReference type="ARBA" id="ARBA00023235"/>
    </source>
</evidence>
<evidence type="ECO:0000256" key="6">
    <source>
        <dbReference type="ARBA" id="ARBA00022839"/>
    </source>
</evidence>
<evidence type="ECO:0000256" key="1">
    <source>
        <dbReference type="ARBA" id="ARBA00022722"/>
    </source>
</evidence>
<evidence type="ECO:0000256" key="9">
    <source>
        <dbReference type="ARBA" id="ARBA00023204"/>
    </source>
</evidence>
<evidence type="ECO:0000256" key="12">
    <source>
        <dbReference type="ARBA" id="ARBA00034808"/>
    </source>
</evidence>
<dbReference type="GO" id="GO:0000725">
    <property type="term" value="P:recombinational repair"/>
    <property type="evidence" value="ECO:0007669"/>
    <property type="project" value="TreeGrafter"/>
</dbReference>
<name>A0A5A7NAF7_9PROT</name>
<keyword evidence="4 15" id="KW-0378">Hydrolase</keyword>
<dbReference type="GO" id="GO:0003677">
    <property type="term" value="F:DNA binding"/>
    <property type="evidence" value="ECO:0007669"/>
    <property type="project" value="UniProtKB-KW"/>
</dbReference>
<evidence type="ECO:0000256" key="2">
    <source>
        <dbReference type="ARBA" id="ARBA00022741"/>
    </source>
</evidence>
<comment type="catalytic activity">
    <reaction evidence="14">
        <text>ATP + H2O = ADP + phosphate + H(+)</text>
        <dbReference type="Rhea" id="RHEA:13065"/>
        <dbReference type="ChEBI" id="CHEBI:15377"/>
        <dbReference type="ChEBI" id="CHEBI:15378"/>
        <dbReference type="ChEBI" id="CHEBI:30616"/>
        <dbReference type="ChEBI" id="CHEBI:43474"/>
        <dbReference type="ChEBI" id="CHEBI:456216"/>
        <dbReference type="EC" id="5.6.2.4"/>
    </reaction>
</comment>
<protein>
    <recommendedName>
        <fullName evidence="12">DNA 3'-5' helicase</fullName>
        <ecNumber evidence="12">5.6.2.4</ecNumber>
    </recommendedName>
    <alternativeName>
        <fullName evidence="13">DNA 3'-5' helicase II</fullName>
    </alternativeName>
</protein>